<dbReference type="NCBIfam" id="NF012229">
    <property type="entry name" value="bla_class_B_core"/>
    <property type="match status" value="1"/>
</dbReference>
<dbReference type="AlphaFoldDB" id="A0A1T5P939"/>
<keyword evidence="8 13" id="KW-0732">Signal</keyword>
<sequence>MRLVFAFICALLISGATSAQDTSRFRITTAHLTGNLYVYTSYGEFKNVVYPTNGVYVVTKNGVVVMDTPWSVDQTQQLVNAIMKKHHRKIIYCIVTHFHEDRTAGLDLFKKLGVKTYSSTATLEMCKAKGEKQAQYVFTKDTTFNIGGVKIQTYYPGEGHTKDNIVAWFPTTKVLYGGCFIKSSEAKSIGYTADGNVKEWPASVERVKQQFPNPAYVIPGHDAWRGSGAAMFSRTLELLSQ</sequence>
<dbReference type="GO" id="GO:0046677">
    <property type="term" value="P:response to antibiotic"/>
    <property type="evidence" value="ECO:0007669"/>
    <property type="project" value="UniProtKB-KW"/>
</dbReference>
<dbReference type="GO" id="GO:0042597">
    <property type="term" value="C:periplasmic space"/>
    <property type="evidence" value="ECO:0007669"/>
    <property type="project" value="UniProtKB-SubCell"/>
</dbReference>
<dbReference type="Gene3D" id="3.60.15.10">
    <property type="entry name" value="Ribonuclease Z/Hydroxyacylglutathione hydrolase-like"/>
    <property type="match status" value="1"/>
</dbReference>
<dbReference type="InterPro" id="IPR050855">
    <property type="entry name" value="NDM-1-like"/>
</dbReference>
<dbReference type="InterPro" id="IPR036866">
    <property type="entry name" value="RibonucZ/Hydroxyglut_hydro"/>
</dbReference>
<keyword evidence="10" id="KW-0378">Hydrolase</keyword>
<dbReference type="PANTHER" id="PTHR42951:SF4">
    <property type="entry name" value="ACYL-COENZYME A THIOESTERASE MBLAC2"/>
    <property type="match status" value="1"/>
</dbReference>
<dbReference type="Pfam" id="PF00753">
    <property type="entry name" value="Lactamase_B"/>
    <property type="match status" value="1"/>
</dbReference>
<dbReference type="GO" id="GO:0008800">
    <property type="term" value="F:beta-lactamase activity"/>
    <property type="evidence" value="ECO:0007669"/>
    <property type="project" value="UniProtKB-EC"/>
</dbReference>
<feature type="signal peptide" evidence="13">
    <location>
        <begin position="1"/>
        <end position="19"/>
    </location>
</feature>
<evidence type="ECO:0000256" key="9">
    <source>
        <dbReference type="ARBA" id="ARBA00022764"/>
    </source>
</evidence>
<keyword evidence="16" id="KW-1185">Reference proteome</keyword>
<organism evidence="15 16">
    <name type="scientific">Chitinophaga ginsengisegetis</name>
    <dbReference type="NCBI Taxonomy" id="393003"/>
    <lineage>
        <taxon>Bacteria</taxon>
        <taxon>Pseudomonadati</taxon>
        <taxon>Bacteroidota</taxon>
        <taxon>Chitinophagia</taxon>
        <taxon>Chitinophagales</taxon>
        <taxon>Chitinophagaceae</taxon>
        <taxon>Chitinophaga</taxon>
    </lineage>
</organism>
<comment type="cofactor">
    <cofactor evidence="2">
        <name>Zn(2+)</name>
        <dbReference type="ChEBI" id="CHEBI:29105"/>
    </cofactor>
</comment>
<dbReference type="InterPro" id="IPR001279">
    <property type="entry name" value="Metallo-B-lactamas"/>
</dbReference>
<evidence type="ECO:0000313" key="15">
    <source>
        <dbReference type="EMBL" id="SKD09186.1"/>
    </source>
</evidence>
<dbReference type="InterPro" id="IPR001018">
    <property type="entry name" value="Beta-lactamase_class-B_CS"/>
</dbReference>
<accession>A0A1T5P939</accession>
<evidence type="ECO:0000256" key="2">
    <source>
        <dbReference type="ARBA" id="ARBA00001947"/>
    </source>
</evidence>
<evidence type="ECO:0000313" key="16">
    <source>
        <dbReference type="Proteomes" id="UP000190166"/>
    </source>
</evidence>
<comment type="subunit">
    <text evidence="5">Monomer.</text>
</comment>
<evidence type="ECO:0000256" key="11">
    <source>
        <dbReference type="ARBA" id="ARBA00022833"/>
    </source>
</evidence>
<protein>
    <recommendedName>
        <fullName evidence="6">beta-lactamase</fullName>
        <ecNumber evidence="6">3.5.2.6</ecNumber>
    </recommendedName>
</protein>
<keyword evidence="7" id="KW-0479">Metal-binding</keyword>
<comment type="similarity">
    <text evidence="4">Belongs to the metallo-beta-lactamase superfamily. Class-B beta-lactamase family.</text>
</comment>
<dbReference type="GO" id="GO:0008270">
    <property type="term" value="F:zinc ion binding"/>
    <property type="evidence" value="ECO:0007669"/>
    <property type="project" value="InterPro"/>
</dbReference>
<keyword evidence="9" id="KW-0574">Periplasm</keyword>
<dbReference type="STRING" id="393003.SAMN05660461_5069"/>
<comment type="subcellular location">
    <subcellularLocation>
        <location evidence="3">Periplasm</location>
    </subcellularLocation>
</comment>
<name>A0A1T5P939_9BACT</name>
<dbReference type="EMBL" id="FUZZ01000004">
    <property type="protein sequence ID" value="SKD09186.1"/>
    <property type="molecule type" value="Genomic_DNA"/>
</dbReference>
<reference evidence="15 16" key="1">
    <citation type="submission" date="2017-02" db="EMBL/GenBank/DDBJ databases">
        <authorList>
            <person name="Peterson S.W."/>
        </authorList>
    </citation>
    <scope>NUCLEOTIDE SEQUENCE [LARGE SCALE GENOMIC DNA]</scope>
    <source>
        <strain evidence="15 16">DSM 18108</strain>
    </source>
</reference>
<comment type="catalytic activity">
    <reaction evidence="1">
        <text>a beta-lactam + H2O = a substituted beta-amino acid</text>
        <dbReference type="Rhea" id="RHEA:20401"/>
        <dbReference type="ChEBI" id="CHEBI:15377"/>
        <dbReference type="ChEBI" id="CHEBI:35627"/>
        <dbReference type="ChEBI" id="CHEBI:140347"/>
        <dbReference type="EC" id="3.5.2.6"/>
    </reaction>
</comment>
<dbReference type="SUPFAM" id="SSF56281">
    <property type="entry name" value="Metallo-hydrolase/oxidoreductase"/>
    <property type="match status" value="1"/>
</dbReference>
<dbReference type="EC" id="3.5.2.6" evidence="6"/>
<evidence type="ECO:0000256" key="4">
    <source>
        <dbReference type="ARBA" id="ARBA00005250"/>
    </source>
</evidence>
<evidence type="ECO:0000256" key="1">
    <source>
        <dbReference type="ARBA" id="ARBA00001526"/>
    </source>
</evidence>
<dbReference type="NCBIfam" id="NF033088">
    <property type="entry name" value="bla_subclass_B1"/>
    <property type="match status" value="1"/>
</dbReference>
<evidence type="ECO:0000256" key="5">
    <source>
        <dbReference type="ARBA" id="ARBA00011245"/>
    </source>
</evidence>
<dbReference type="PROSITE" id="PS00744">
    <property type="entry name" value="BETA_LACTAMASE_B_2"/>
    <property type="match status" value="1"/>
</dbReference>
<proteinExistence type="inferred from homology"/>
<dbReference type="Proteomes" id="UP000190166">
    <property type="component" value="Unassembled WGS sequence"/>
</dbReference>
<evidence type="ECO:0000256" key="7">
    <source>
        <dbReference type="ARBA" id="ARBA00022723"/>
    </source>
</evidence>
<dbReference type="SMART" id="SM00849">
    <property type="entry name" value="Lactamase_B"/>
    <property type="match status" value="1"/>
</dbReference>
<keyword evidence="11" id="KW-0862">Zinc</keyword>
<dbReference type="GO" id="GO:0017001">
    <property type="term" value="P:antibiotic catabolic process"/>
    <property type="evidence" value="ECO:0007669"/>
    <property type="project" value="InterPro"/>
</dbReference>
<dbReference type="InterPro" id="IPR058199">
    <property type="entry name" value="BlaB//VIM/IMP-1"/>
</dbReference>
<evidence type="ECO:0000256" key="6">
    <source>
        <dbReference type="ARBA" id="ARBA00012865"/>
    </source>
</evidence>
<feature type="chain" id="PRO_5012820944" description="beta-lactamase" evidence="13">
    <location>
        <begin position="20"/>
        <end position="241"/>
    </location>
</feature>
<dbReference type="RefSeq" id="WP_079472332.1">
    <property type="nucleotide sequence ID" value="NZ_FUZZ01000004.1"/>
</dbReference>
<evidence type="ECO:0000256" key="10">
    <source>
        <dbReference type="ARBA" id="ARBA00022801"/>
    </source>
</evidence>
<keyword evidence="12" id="KW-0046">Antibiotic resistance</keyword>
<evidence type="ECO:0000256" key="8">
    <source>
        <dbReference type="ARBA" id="ARBA00022729"/>
    </source>
</evidence>
<gene>
    <name evidence="15" type="ORF">SAMN05660461_5069</name>
</gene>
<evidence type="ECO:0000256" key="13">
    <source>
        <dbReference type="SAM" id="SignalP"/>
    </source>
</evidence>
<dbReference type="PANTHER" id="PTHR42951">
    <property type="entry name" value="METALLO-BETA-LACTAMASE DOMAIN-CONTAINING"/>
    <property type="match status" value="1"/>
</dbReference>
<feature type="domain" description="Metallo-beta-lactamase" evidence="14">
    <location>
        <begin position="51"/>
        <end position="221"/>
    </location>
</feature>
<evidence type="ECO:0000256" key="3">
    <source>
        <dbReference type="ARBA" id="ARBA00004418"/>
    </source>
</evidence>
<dbReference type="NCBIfam" id="NF012146">
    <property type="entry name" value="blaB-IND-MUS"/>
    <property type="match status" value="1"/>
</dbReference>
<evidence type="ECO:0000256" key="12">
    <source>
        <dbReference type="ARBA" id="ARBA00023251"/>
    </source>
</evidence>
<evidence type="ECO:0000259" key="14">
    <source>
        <dbReference type="SMART" id="SM00849"/>
    </source>
</evidence>